<dbReference type="Proteomes" id="UP000769157">
    <property type="component" value="Unassembled WGS sequence"/>
</dbReference>
<dbReference type="RefSeq" id="XP_046063938.1">
    <property type="nucleotide sequence ID" value="XM_046201746.1"/>
</dbReference>
<proteinExistence type="predicted"/>
<accession>A0A9P8PE04</accession>
<comment type="caution">
    <text evidence="1">The sequence shown here is derived from an EMBL/GenBank/DDBJ whole genome shotgun (WGS) entry which is preliminary data.</text>
</comment>
<protein>
    <submittedName>
        <fullName evidence="1">Uncharacterized protein</fullName>
    </submittedName>
</protein>
<evidence type="ECO:0000313" key="1">
    <source>
        <dbReference type="EMBL" id="KAH3670513.1"/>
    </source>
</evidence>
<evidence type="ECO:0000313" key="2">
    <source>
        <dbReference type="Proteomes" id="UP000769157"/>
    </source>
</evidence>
<sequence>MEPFVPVESTWKKRSAGNGGEQFIRSLRLALKMGMAELNIVNDNVAVNQLVTVEIADTSQKLRKHLFGELEVRRLSERSKQLELFNEVLVKPVVHLLDLLRKNVGAQMVSLGNIV</sequence>
<gene>
    <name evidence="1" type="ORF">OGAPHI_001028</name>
</gene>
<organism evidence="1 2">
    <name type="scientific">Ogataea philodendri</name>
    <dbReference type="NCBI Taxonomy" id="1378263"/>
    <lineage>
        <taxon>Eukaryota</taxon>
        <taxon>Fungi</taxon>
        <taxon>Dikarya</taxon>
        <taxon>Ascomycota</taxon>
        <taxon>Saccharomycotina</taxon>
        <taxon>Pichiomycetes</taxon>
        <taxon>Pichiales</taxon>
        <taxon>Pichiaceae</taxon>
        <taxon>Ogataea</taxon>
    </lineage>
</organism>
<keyword evidence="2" id="KW-1185">Reference proteome</keyword>
<reference evidence="1" key="2">
    <citation type="submission" date="2021-01" db="EMBL/GenBank/DDBJ databases">
        <authorList>
            <person name="Schikora-Tamarit M.A."/>
        </authorList>
    </citation>
    <scope>NUCLEOTIDE SEQUENCE</scope>
    <source>
        <strain evidence="1">CBS6075</strain>
    </source>
</reference>
<reference evidence="1" key="1">
    <citation type="journal article" date="2021" name="Open Biol.">
        <title>Shared evolutionary footprints suggest mitochondrial oxidative damage underlies multiple complex I losses in fungi.</title>
        <authorList>
            <person name="Schikora-Tamarit M.A."/>
            <person name="Marcet-Houben M."/>
            <person name="Nosek J."/>
            <person name="Gabaldon T."/>
        </authorList>
    </citation>
    <scope>NUCLEOTIDE SEQUENCE</scope>
    <source>
        <strain evidence="1">CBS6075</strain>
    </source>
</reference>
<dbReference type="AlphaFoldDB" id="A0A9P8PE04"/>
<dbReference type="EMBL" id="JAEUBE010000087">
    <property type="protein sequence ID" value="KAH3670513.1"/>
    <property type="molecule type" value="Genomic_DNA"/>
</dbReference>
<name>A0A9P8PE04_9ASCO</name>
<dbReference type="GeneID" id="70232996"/>